<dbReference type="RefSeq" id="WP_054877660.1">
    <property type="nucleotide sequence ID" value="NZ_CVMG01000035.1"/>
</dbReference>
<proteinExistence type="predicted"/>
<name>A0ABM9TJ56_9GAMM</name>
<protein>
    <submittedName>
        <fullName evidence="1">Uncharacterized protein</fullName>
    </submittedName>
</protein>
<gene>
    <name evidence="1" type="ORF">ERS008478_03654</name>
</gene>
<reference evidence="1 2" key="1">
    <citation type="submission" date="2015-03" db="EMBL/GenBank/DDBJ databases">
        <authorList>
            <consortium name="Pathogen Informatics"/>
            <person name="Murphy D."/>
        </authorList>
    </citation>
    <scope>NUCLEOTIDE SEQUENCE [LARGE SCALE GENOMIC DNA]</scope>
    <source>
        <strain evidence="1 2">WP-931201</strain>
    </source>
</reference>
<keyword evidence="2" id="KW-1185">Reference proteome</keyword>
<organism evidence="1 2">
    <name type="scientific">Yersinia wautersii</name>
    <dbReference type="NCBI Taxonomy" id="1341643"/>
    <lineage>
        <taxon>Bacteria</taxon>
        <taxon>Pseudomonadati</taxon>
        <taxon>Pseudomonadota</taxon>
        <taxon>Gammaproteobacteria</taxon>
        <taxon>Enterobacterales</taxon>
        <taxon>Yersiniaceae</taxon>
        <taxon>Yersinia</taxon>
    </lineage>
</organism>
<evidence type="ECO:0000313" key="1">
    <source>
        <dbReference type="EMBL" id="CRG52004.1"/>
    </source>
</evidence>
<dbReference type="EMBL" id="CVMG01000035">
    <property type="protein sequence ID" value="CRG52004.1"/>
    <property type="molecule type" value="Genomic_DNA"/>
</dbReference>
<evidence type="ECO:0000313" key="2">
    <source>
        <dbReference type="Proteomes" id="UP000047420"/>
    </source>
</evidence>
<sequence>MIYSKQSADAVLEKYFDAFIKNASTVIFDTVENLELGAGRAFMTVSPEIIPELTMYPQYNEIIKKYLSANRELILVENKRMVMAILTIVNNADTLSKLIKITIDVAFTQIPQKSQEKIIAAFPDFVMSHGSMQIAKQTTKMATMIALTEVISSIIVNKISLDPDVLRKTKTITSASLIAIQIYAIVEKASRSARKLRRENSIVYNKLYQEKIEMLYFLIEKKVGVLMDSIKRKSTDEIIQALKFIL</sequence>
<dbReference type="Proteomes" id="UP000047420">
    <property type="component" value="Unassembled WGS sequence"/>
</dbReference>
<comment type="caution">
    <text evidence="1">The sequence shown here is derived from an EMBL/GenBank/DDBJ whole genome shotgun (WGS) entry which is preliminary data.</text>
</comment>
<accession>A0ABM9TJ56</accession>